<comment type="subcellular location">
    <subcellularLocation>
        <location evidence="1 5">Secreted</location>
    </subcellularLocation>
</comment>
<dbReference type="GO" id="GO:0005576">
    <property type="term" value="C:extracellular region"/>
    <property type="evidence" value="ECO:0007669"/>
    <property type="project" value="UniProtKB-SubCell"/>
</dbReference>
<reference evidence="7 8" key="1">
    <citation type="journal article" date="2017" name="Genome Biol. Evol.">
        <title>Phytophthora megakarya and P. palmivora, closely related causal agents of cacao black pod rot, underwent increases in genome sizes and gene numbers by different mechanisms.</title>
        <authorList>
            <person name="Ali S.S."/>
            <person name="Shao J."/>
            <person name="Lary D.J."/>
            <person name="Kronmiller B."/>
            <person name="Shen D."/>
            <person name="Strem M.D."/>
            <person name="Amoako-Attah I."/>
            <person name="Akrofi A.Y."/>
            <person name="Begoude B.A."/>
            <person name="Ten Hoopen G.M."/>
            <person name="Coulibaly K."/>
            <person name="Kebe B.I."/>
            <person name="Melnick R.L."/>
            <person name="Guiltinan M.J."/>
            <person name="Tyler B.M."/>
            <person name="Meinhardt L.W."/>
            <person name="Bailey B.A."/>
        </authorList>
    </citation>
    <scope>NUCLEOTIDE SEQUENCE [LARGE SCALE GENOMIC DNA]</scope>
    <source>
        <strain evidence="8">sbr112.9</strain>
    </source>
</reference>
<comment type="function">
    <text evidence="5">Effector that suppresses plant defense responses during pathogen infection.</text>
</comment>
<accession>A0A2P4Y142</accession>
<dbReference type="EMBL" id="NCKW01006468">
    <property type="protein sequence ID" value="POM71533.1"/>
    <property type="molecule type" value="Genomic_DNA"/>
</dbReference>
<protein>
    <recommendedName>
        <fullName evidence="5">RxLR effector protein</fullName>
    </recommendedName>
</protein>
<sequence>MRLSYTLLLAIVIVIVSSGSAATASGRSTGVSAMTSPGLIGMGQTIGNEKRLLRYHQNDERAEKKEEEEHDNDDEKINYGEERAKGGLKGANLFKEWKLNQMMASLKRKDPADIKQLKKRFARWKPNGYKSLKPFAIVDQPEYNALRKAYNHWKKFGNIPV</sequence>
<name>A0A2P4Y142_9STRA</name>
<comment type="caution">
    <text evidence="7">The sequence shown here is derived from an EMBL/GenBank/DDBJ whole genome shotgun (WGS) entry which is preliminary data.</text>
</comment>
<evidence type="ECO:0000313" key="8">
    <source>
        <dbReference type="Proteomes" id="UP000237271"/>
    </source>
</evidence>
<keyword evidence="8" id="KW-1185">Reference proteome</keyword>
<feature type="chain" id="PRO_5028516403" description="RxLR effector protein" evidence="5">
    <location>
        <begin position="22"/>
        <end position="161"/>
    </location>
</feature>
<dbReference type="InterPro" id="IPR031825">
    <property type="entry name" value="RXLR"/>
</dbReference>
<keyword evidence="3 5" id="KW-0964">Secreted</keyword>
<dbReference type="Pfam" id="PF16810">
    <property type="entry name" value="RXLR"/>
    <property type="match status" value="1"/>
</dbReference>
<evidence type="ECO:0000256" key="2">
    <source>
        <dbReference type="ARBA" id="ARBA00010400"/>
    </source>
</evidence>
<evidence type="ECO:0000256" key="6">
    <source>
        <dbReference type="SAM" id="MobiDB-lite"/>
    </source>
</evidence>
<evidence type="ECO:0000256" key="1">
    <source>
        <dbReference type="ARBA" id="ARBA00004613"/>
    </source>
</evidence>
<keyword evidence="4 5" id="KW-0732">Signal</keyword>
<gene>
    <name evidence="7" type="ORF">PHPALM_11891</name>
</gene>
<feature type="signal peptide" evidence="5">
    <location>
        <begin position="1"/>
        <end position="21"/>
    </location>
</feature>
<dbReference type="AlphaFoldDB" id="A0A2P4Y142"/>
<proteinExistence type="inferred from homology"/>
<evidence type="ECO:0000256" key="4">
    <source>
        <dbReference type="ARBA" id="ARBA00022729"/>
    </source>
</evidence>
<organism evidence="7 8">
    <name type="scientific">Phytophthora palmivora</name>
    <dbReference type="NCBI Taxonomy" id="4796"/>
    <lineage>
        <taxon>Eukaryota</taxon>
        <taxon>Sar</taxon>
        <taxon>Stramenopiles</taxon>
        <taxon>Oomycota</taxon>
        <taxon>Peronosporomycetes</taxon>
        <taxon>Peronosporales</taxon>
        <taxon>Peronosporaceae</taxon>
        <taxon>Phytophthora</taxon>
    </lineage>
</organism>
<evidence type="ECO:0000256" key="3">
    <source>
        <dbReference type="ARBA" id="ARBA00022525"/>
    </source>
</evidence>
<dbReference type="Proteomes" id="UP000237271">
    <property type="component" value="Unassembled WGS sequence"/>
</dbReference>
<evidence type="ECO:0000256" key="5">
    <source>
        <dbReference type="RuleBase" id="RU367124"/>
    </source>
</evidence>
<comment type="similarity">
    <text evidence="2 5">Belongs to the RxLR effector family.</text>
</comment>
<evidence type="ECO:0000313" key="7">
    <source>
        <dbReference type="EMBL" id="POM71533.1"/>
    </source>
</evidence>
<comment type="domain">
    <text evidence="5">The RxLR-dEER motif acts to carry the protein into the host cell cytoplasm through binding to cell surface phosphatidylinositol-3-phosphate.</text>
</comment>
<feature type="region of interest" description="Disordered" evidence="6">
    <location>
        <begin position="56"/>
        <end position="82"/>
    </location>
</feature>